<comment type="caution">
    <text evidence="1">The sequence shown here is derived from an EMBL/GenBank/DDBJ whole genome shotgun (WGS) entry which is preliminary data.</text>
</comment>
<evidence type="ECO:0000313" key="1">
    <source>
        <dbReference type="EMBL" id="TCU30453.1"/>
    </source>
</evidence>
<accession>A0A4R3R5Q4</accession>
<dbReference type="Proteomes" id="UP000295547">
    <property type="component" value="Unassembled WGS sequence"/>
</dbReference>
<dbReference type="EMBL" id="SMBJ01000001">
    <property type="protein sequence ID" value="TCU30453.1"/>
    <property type="molecule type" value="Genomic_DNA"/>
</dbReference>
<proteinExistence type="predicted"/>
<dbReference type="AlphaFoldDB" id="A0A4R3R5Q4"/>
<keyword evidence="2" id="KW-1185">Reference proteome</keyword>
<reference evidence="1 2" key="1">
    <citation type="submission" date="2019-03" db="EMBL/GenBank/DDBJ databases">
        <title>Genomic Encyclopedia of Type Strains, Phase IV (KMG-V): Genome sequencing to study the core and pangenomes of soil and plant-associated prokaryotes.</title>
        <authorList>
            <person name="Whitman W."/>
        </authorList>
    </citation>
    <scope>NUCLEOTIDE SEQUENCE [LARGE SCALE GENOMIC DNA]</scope>
    <source>
        <strain evidence="1 2">Gr42</strain>
    </source>
</reference>
<name>A0A4R3R5Q4_9HYPH</name>
<protein>
    <submittedName>
        <fullName evidence="1">Uncharacterized protein</fullName>
    </submittedName>
</protein>
<evidence type="ECO:0000313" key="2">
    <source>
        <dbReference type="Proteomes" id="UP000295547"/>
    </source>
</evidence>
<gene>
    <name evidence="1" type="ORF">EV130_10124</name>
</gene>
<sequence>MPKNIWPAGVVHSAESYSRSQGSAILSNSMLMIGSVRTSVFDVLEDELLEISAGKQRLVDVPQPFLGRIELEVARERDVDVPGA</sequence>
<organism evidence="1 2">
    <name type="scientific">Rhizobium azibense</name>
    <dbReference type="NCBI Taxonomy" id="1136135"/>
    <lineage>
        <taxon>Bacteria</taxon>
        <taxon>Pseudomonadati</taxon>
        <taxon>Pseudomonadota</taxon>
        <taxon>Alphaproteobacteria</taxon>
        <taxon>Hyphomicrobiales</taxon>
        <taxon>Rhizobiaceae</taxon>
        <taxon>Rhizobium/Agrobacterium group</taxon>
        <taxon>Rhizobium</taxon>
    </lineage>
</organism>